<dbReference type="AlphaFoldDB" id="A0A7W9QBL1"/>
<reference evidence="2 3" key="1">
    <citation type="submission" date="2020-08" db="EMBL/GenBank/DDBJ databases">
        <title>Genomic Encyclopedia of Type Strains, Phase III (KMG-III): the genomes of soil and plant-associated and newly described type strains.</title>
        <authorList>
            <person name="Whitman W."/>
        </authorList>
    </citation>
    <scope>NUCLEOTIDE SEQUENCE [LARGE SCALE GENOMIC DNA]</scope>
    <source>
        <strain evidence="2 3">CECT 8305</strain>
    </source>
</reference>
<sequence>MNSWAASASWRIGVFTAAAPQRLQAKQRWPALPGRARSPGRAGPCPPGAKSPAPRWRPYRSCAKRQPCRPQASLPPSRLRRVAAAWSVAPPHRRPGRRQVCRQQRQPPLPVGRAGAVAREAAPQARRAARAGCPRMRGHRARTADQASQGPSRCHRVRFAPRGMPNSFPRQGEKTTVFLGLRHHVRSWRLLVGVLGVSRVECAGRPAGPDTLCGLVKSRRVPL</sequence>
<keyword evidence="3" id="KW-1185">Reference proteome</keyword>
<gene>
    <name evidence="2" type="ORF">FHS42_004319</name>
</gene>
<feature type="region of interest" description="Disordered" evidence="1">
    <location>
        <begin position="29"/>
        <end position="76"/>
    </location>
</feature>
<feature type="compositionally biased region" description="Low complexity" evidence="1">
    <location>
        <begin position="101"/>
        <end position="135"/>
    </location>
</feature>
<evidence type="ECO:0000313" key="3">
    <source>
        <dbReference type="Proteomes" id="UP000588098"/>
    </source>
</evidence>
<organism evidence="2 3">
    <name type="scientific">Streptomyces zagrosensis</name>
    <dbReference type="NCBI Taxonomy" id="1042984"/>
    <lineage>
        <taxon>Bacteria</taxon>
        <taxon>Bacillati</taxon>
        <taxon>Actinomycetota</taxon>
        <taxon>Actinomycetes</taxon>
        <taxon>Kitasatosporales</taxon>
        <taxon>Streptomycetaceae</taxon>
        <taxon>Streptomyces</taxon>
    </lineage>
</organism>
<protein>
    <submittedName>
        <fullName evidence="2">Uncharacterized protein</fullName>
    </submittedName>
</protein>
<dbReference type="Proteomes" id="UP000588098">
    <property type="component" value="Unassembled WGS sequence"/>
</dbReference>
<evidence type="ECO:0000256" key="1">
    <source>
        <dbReference type="SAM" id="MobiDB-lite"/>
    </source>
</evidence>
<name>A0A7W9QBL1_9ACTN</name>
<comment type="caution">
    <text evidence="2">The sequence shown here is derived from an EMBL/GenBank/DDBJ whole genome shotgun (WGS) entry which is preliminary data.</text>
</comment>
<dbReference type="EMBL" id="JACHJL010000011">
    <property type="protein sequence ID" value="MBB5937240.1"/>
    <property type="molecule type" value="Genomic_DNA"/>
</dbReference>
<feature type="region of interest" description="Disordered" evidence="1">
    <location>
        <begin position="88"/>
        <end position="153"/>
    </location>
</feature>
<proteinExistence type="predicted"/>
<feature type="compositionally biased region" description="Basic residues" evidence="1">
    <location>
        <begin position="91"/>
        <end position="100"/>
    </location>
</feature>
<accession>A0A7W9QBL1</accession>
<evidence type="ECO:0000313" key="2">
    <source>
        <dbReference type="EMBL" id="MBB5937240.1"/>
    </source>
</evidence>